<organism evidence="6 7">
    <name type="scientific">Vanrija pseudolonga</name>
    <dbReference type="NCBI Taxonomy" id="143232"/>
    <lineage>
        <taxon>Eukaryota</taxon>
        <taxon>Fungi</taxon>
        <taxon>Dikarya</taxon>
        <taxon>Basidiomycota</taxon>
        <taxon>Agaricomycotina</taxon>
        <taxon>Tremellomycetes</taxon>
        <taxon>Trichosporonales</taxon>
        <taxon>Trichosporonaceae</taxon>
        <taxon>Vanrija</taxon>
    </lineage>
</organism>
<feature type="transmembrane region" description="Helical" evidence="4">
    <location>
        <begin position="639"/>
        <end position="660"/>
    </location>
</feature>
<dbReference type="PANTHER" id="PTHR11360:SF319">
    <property type="entry name" value="MAJOR FACILITATOR SUPERFAMILY (MFS) PROFILE DOMAIN-CONTAINING PROTEIN"/>
    <property type="match status" value="1"/>
</dbReference>
<feature type="transmembrane region" description="Helical" evidence="4">
    <location>
        <begin position="540"/>
        <end position="559"/>
    </location>
</feature>
<dbReference type="SUPFAM" id="SSF103473">
    <property type="entry name" value="MFS general substrate transporter"/>
    <property type="match status" value="1"/>
</dbReference>
<feature type="transmembrane region" description="Helical" evidence="4">
    <location>
        <begin position="405"/>
        <end position="427"/>
    </location>
</feature>
<dbReference type="GO" id="GO:0022857">
    <property type="term" value="F:transmembrane transporter activity"/>
    <property type="evidence" value="ECO:0007669"/>
    <property type="project" value="InterPro"/>
</dbReference>
<dbReference type="InterPro" id="IPR011701">
    <property type="entry name" value="MFS"/>
</dbReference>
<feature type="transmembrane region" description="Helical" evidence="4">
    <location>
        <begin position="566"/>
        <end position="583"/>
    </location>
</feature>
<comment type="subcellular location">
    <subcellularLocation>
        <location evidence="1">Membrane</location>
        <topology evidence="1">Multi-pass membrane protein</topology>
    </subcellularLocation>
</comment>
<keyword evidence="7" id="KW-1185">Reference proteome</keyword>
<keyword evidence="4" id="KW-0812">Transmembrane</keyword>
<evidence type="ECO:0000256" key="4">
    <source>
        <dbReference type="SAM" id="Phobius"/>
    </source>
</evidence>
<evidence type="ECO:0000256" key="2">
    <source>
        <dbReference type="ARBA" id="ARBA00006727"/>
    </source>
</evidence>
<evidence type="ECO:0000256" key="3">
    <source>
        <dbReference type="SAM" id="MobiDB-lite"/>
    </source>
</evidence>
<dbReference type="EMBL" id="CP086720">
    <property type="protein sequence ID" value="WOO85500.1"/>
    <property type="molecule type" value="Genomic_DNA"/>
</dbReference>
<dbReference type="AlphaFoldDB" id="A0AAF1BPJ3"/>
<dbReference type="Pfam" id="PF07690">
    <property type="entry name" value="MFS_1"/>
    <property type="match status" value="1"/>
</dbReference>
<dbReference type="GO" id="GO:0016020">
    <property type="term" value="C:membrane"/>
    <property type="evidence" value="ECO:0007669"/>
    <property type="project" value="UniProtKB-SubCell"/>
</dbReference>
<protein>
    <submittedName>
        <fullName evidence="6">MFS transporter asaE</fullName>
    </submittedName>
</protein>
<dbReference type="InterPro" id="IPR050327">
    <property type="entry name" value="Proton-linked_MCT"/>
</dbReference>
<feature type="compositionally biased region" description="Low complexity" evidence="3">
    <location>
        <begin position="67"/>
        <end position="87"/>
    </location>
</feature>
<reference evidence="6" key="1">
    <citation type="submission" date="2023-10" db="EMBL/GenBank/DDBJ databases">
        <authorList>
            <person name="Noh H."/>
        </authorList>
    </citation>
    <scope>NUCLEOTIDE SEQUENCE</scope>
    <source>
        <strain evidence="6">DUCC4014</strain>
    </source>
</reference>
<proteinExistence type="inferred from homology"/>
<comment type="similarity">
    <text evidence="2">Belongs to the major facilitator superfamily. Monocarboxylate porter (TC 2.A.1.13) family.</text>
</comment>
<dbReference type="Gene3D" id="1.20.1250.20">
    <property type="entry name" value="MFS general substrate transporter like domains"/>
    <property type="match status" value="1"/>
</dbReference>
<feature type="region of interest" description="Disordered" evidence="3">
    <location>
        <begin position="1"/>
        <end position="173"/>
    </location>
</feature>
<evidence type="ECO:0000313" key="7">
    <source>
        <dbReference type="Proteomes" id="UP000827549"/>
    </source>
</evidence>
<keyword evidence="4" id="KW-0472">Membrane</keyword>
<dbReference type="RefSeq" id="XP_062631526.1">
    <property type="nucleotide sequence ID" value="XM_062775542.1"/>
</dbReference>
<dbReference type="Proteomes" id="UP000827549">
    <property type="component" value="Chromosome 7"/>
</dbReference>
<sequence length="669" mass="69541">MSSSTTPLPSTTSGVTPPPPEPQGAATAPSPPTSPPASRPHTPDDTELPPLPTIRGKATVKRGSSFSGPGARPRAASASRVAPPVAGDSAVADDDDEDDDNKEIAPLPDVHRSRSMRASFGAGGKDARPRAFSSGAAGAATTVRKRAASAAGQPAAGTTAGDGVPPAGASSPPTAFAALGPTVSRMSSMSARTFVDPVALVSMPTLTREETRTMRRARARAGTVTTMASLARMVSSQTVDEKPKGGEEEEGVEELVAVQITDDGEEIVYPDGGVEAWSCLFGGVCAALCAFGLAASVGAFQSYYRENLLEEYPSSTIAWIGSAQAAVCFGLCIFTGPLFDRYGCRPLLATGTLLLVLAFCMLSLSTKYYQIFLCHATLMALGADLMFIVPMGAVGQWFFLKRGLAFGILMTGSSAGAIIWPAIIANLPQKIGWGWTMRLIALLMGILGILATTFVKTRLPPRPPGPFFHLSEFKNPAYAFVAASFPFLVFGFFSFLTFIGTYGSLAGLGDFSPYLLMITNGSSGIGRLVFGFSADLVGTFNVAIVGIYSMSILTFGWLGMKTAPPLIALCVLYGFVSGAPVSVQGPMVTASATDPRLAGTLIGQALMVQSIAQLSGPPIFGAIVGAGSPAQQFANFPKAIAFGGCMLFISGTLVLAARLYKTKKLFAII</sequence>
<gene>
    <name evidence="6" type="primary">asaE_13</name>
    <name evidence="6" type="ORF">LOC62_07G009000</name>
</gene>
<dbReference type="GeneID" id="87812164"/>
<feature type="compositionally biased region" description="Pro residues" evidence="3">
    <location>
        <begin position="29"/>
        <end position="38"/>
    </location>
</feature>
<keyword evidence="4" id="KW-1133">Transmembrane helix</keyword>
<accession>A0AAF1BPJ3</accession>
<feature type="transmembrane region" description="Helical" evidence="4">
    <location>
        <begin position="280"/>
        <end position="304"/>
    </location>
</feature>
<feature type="compositionally biased region" description="Low complexity" evidence="3">
    <location>
        <begin position="1"/>
        <end position="15"/>
    </location>
</feature>
<dbReference type="InterPro" id="IPR036259">
    <property type="entry name" value="MFS_trans_sf"/>
</dbReference>
<feature type="transmembrane region" description="Helical" evidence="4">
    <location>
        <begin position="439"/>
        <end position="457"/>
    </location>
</feature>
<dbReference type="InterPro" id="IPR020846">
    <property type="entry name" value="MFS_dom"/>
</dbReference>
<feature type="compositionally biased region" description="Acidic residues" evidence="3">
    <location>
        <begin position="91"/>
        <end position="101"/>
    </location>
</feature>
<name>A0AAF1BPJ3_9TREE</name>
<feature type="compositionally biased region" description="Low complexity" evidence="3">
    <location>
        <begin position="130"/>
        <end position="140"/>
    </location>
</feature>
<evidence type="ECO:0000313" key="6">
    <source>
        <dbReference type="EMBL" id="WOO85500.1"/>
    </source>
</evidence>
<feature type="compositionally biased region" description="Low complexity" evidence="3">
    <location>
        <begin position="148"/>
        <end position="163"/>
    </location>
</feature>
<feature type="domain" description="Major facilitator superfamily (MFS) profile" evidence="5">
    <location>
        <begin position="278"/>
        <end position="669"/>
    </location>
</feature>
<evidence type="ECO:0000256" key="1">
    <source>
        <dbReference type="ARBA" id="ARBA00004141"/>
    </source>
</evidence>
<feature type="transmembrane region" description="Helical" evidence="4">
    <location>
        <begin position="316"/>
        <end position="339"/>
    </location>
</feature>
<feature type="transmembrane region" description="Helical" evidence="4">
    <location>
        <begin position="345"/>
        <end position="364"/>
    </location>
</feature>
<dbReference type="PROSITE" id="PS50850">
    <property type="entry name" value="MFS"/>
    <property type="match status" value="1"/>
</dbReference>
<feature type="transmembrane region" description="Helical" evidence="4">
    <location>
        <begin position="376"/>
        <end position="399"/>
    </location>
</feature>
<feature type="transmembrane region" description="Helical" evidence="4">
    <location>
        <begin position="477"/>
        <end position="502"/>
    </location>
</feature>
<dbReference type="PANTHER" id="PTHR11360">
    <property type="entry name" value="MONOCARBOXYLATE TRANSPORTER"/>
    <property type="match status" value="1"/>
</dbReference>
<evidence type="ECO:0000259" key="5">
    <source>
        <dbReference type="PROSITE" id="PS50850"/>
    </source>
</evidence>